<sequence>MRATVSKFLRQSKLLFIADKLRFYIQKFKNQDKNKSFQSKHPEFIFPPDYLMYESFNINYESYYKSGKAAAEKFINIFKKYNSTEHAKVLDWGCGPARVVRHIPEVLPDSSVFGTDYNQNSIEWNKKNIKNVDFNLNGLSAKLPYENNFFDFIYGISIFTHLSEQLHYDWKNELTRVLKKDGILLLSLQGNLFKTILTDDEIKVFEKGYIVVRGNVKEGHRTYSAFHPEDFVKKLFSDYEILEHIDSFINNGKPEQDIWILKKK</sequence>
<feature type="domain" description="Methyltransferase" evidence="1">
    <location>
        <begin position="89"/>
        <end position="182"/>
    </location>
</feature>
<evidence type="ECO:0000259" key="1">
    <source>
        <dbReference type="Pfam" id="PF13649"/>
    </source>
</evidence>
<dbReference type="InterPro" id="IPR041698">
    <property type="entry name" value="Methyltransf_25"/>
</dbReference>
<dbReference type="RefSeq" id="WP_115982181.1">
    <property type="nucleotide sequence ID" value="NZ_JAVDQS010000001.1"/>
</dbReference>
<comment type="caution">
    <text evidence="2">The sequence shown here is derived from an EMBL/GenBank/DDBJ whole genome shotgun (WGS) entry which is preliminary data.</text>
</comment>
<reference evidence="2 3" key="1">
    <citation type="submission" date="2023-07" db="EMBL/GenBank/DDBJ databases">
        <title>Sorghum-associated microbial communities from plants grown in Nebraska, USA.</title>
        <authorList>
            <person name="Schachtman D."/>
        </authorList>
    </citation>
    <scope>NUCLEOTIDE SEQUENCE [LARGE SCALE GENOMIC DNA]</scope>
    <source>
        <strain evidence="2 3">DS1709</strain>
    </source>
</reference>
<evidence type="ECO:0000313" key="3">
    <source>
        <dbReference type="Proteomes" id="UP001184853"/>
    </source>
</evidence>
<dbReference type="EMBL" id="JAVDQS010000001">
    <property type="protein sequence ID" value="MDR6403773.1"/>
    <property type="molecule type" value="Genomic_DNA"/>
</dbReference>
<dbReference type="CDD" id="cd02440">
    <property type="entry name" value="AdoMet_MTases"/>
    <property type="match status" value="1"/>
</dbReference>
<evidence type="ECO:0000313" key="2">
    <source>
        <dbReference type="EMBL" id="MDR6403773.1"/>
    </source>
</evidence>
<keyword evidence="2" id="KW-0830">Ubiquinone</keyword>
<dbReference type="SUPFAM" id="SSF53335">
    <property type="entry name" value="S-adenosyl-L-methionine-dependent methyltransferases"/>
    <property type="match status" value="1"/>
</dbReference>
<proteinExistence type="predicted"/>
<keyword evidence="3" id="KW-1185">Reference proteome</keyword>
<dbReference type="InterPro" id="IPR029063">
    <property type="entry name" value="SAM-dependent_MTases_sf"/>
</dbReference>
<protein>
    <submittedName>
        <fullName evidence="2">Ubiquinone/menaquinone biosynthesis C-methylase UbiE</fullName>
    </submittedName>
</protein>
<gene>
    <name evidence="2" type="ORF">J2781_000677</name>
</gene>
<name>A0ABU1LAL9_9FLAO</name>
<accession>A0ABU1LAL9</accession>
<dbReference type="Gene3D" id="3.40.50.150">
    <property type="entry name" value="Vaccinia Virus protein VP39"/>
    <property type="match status" value="1"/>
</dbReference>
<dbReference type="Proteomes" id="UP001184853">
    <property type="component" value="Unassembled WGS sequence"/>
</dbReference>
<dbReference type="Pfam" id="PF13649">
    <property type="entry name" value="Methyltransf_25"/>
    <property type="match status" value="1"/>
</dbReference>
<organism evidence="2 3">
    <name type="scientific">Chryseobacterium geocarposphaerae</name>
    <dbReference type="NCBI Taxonomy" id="1416776"/>
    <lineage>
        <taxon>Bacteria</taxon>
        <taxon>Pseudomonadati</taxon>
        <taxon>Bacteroidota</taxon>
        <taxon>Flavobacteriia</taxon>
        <taxon>Flavobacteriales</taxon>
        <taxon>Weeksellaceae</taxon>
        <taxon>Chryseobacterium group</taxon>
        <taxon>Chryseobacterium</taxon>
    </lineage>
</organism>